<proteinExistence type="predicted"/>
<dbReference type="EMBL" id="SGXA01000001">
    <property type="protein sequence ID" value="RZS75426.1"/>
    <property type="molecule type" value="Genomic_DNA"/>
</dbReference>
<evidence type="ECO:0008006" key="3">
    <source>
        <dbReference type="Google" id="ProtNLM"/>
    </source>
</evidence>
<dbReference type="OrthoDB" id="668150at2"/>
<dbReference type="Proteomes" id="UP000293874">
    <property type="component" value="Unassembled WGS sequence"/>
</dbReference>
<reference evidence="1 2" key="1">
    <citation type="submission" date="2019-02" db="EMBL/GenBank/DDBJ databases">
        <title>Genomic Encyclopedia of Type Strains, Phase IV (KMG-IV): sequencing the most valuable type-strain genomes for metagenomic binning, comparative biology and taxonomic classification.</title>
        <authorList>
            <person name="Goeker M."/>
        </authorList>
    </citation>
    <scope>NUCLEOTIDE SEQUENCE [LARGE SCALE GENOMIC DNA]</scope>
    <source>
        <strain evidence="1 2">DSM 18116</strain>
    </source>
</reference>
<protein>
    <recommendedName>
        <fullName evidence="3">DUF2262 domain-containing protein</fullName>
    </recommendedName>
</protein>
<comment type="caution">
    <text evidence="1">The sequence shown here is derived from an EMBL/GenBank/DDBJ whole genome shotgun (WGS) entry which is preliminary data.</text>
</comment>
<dbReference type="AlphaFoldDB" id="A0A4V2F1Y8"/>
<gene>
    <name evidence="1" type="ORF">EV199_1292</name>
</gene>
<sequence>MSDFKNLQLEEELLRGNYTSAITGDITVQFDLEEEAPGLDDFKALVEEANAWIKTFTKESLEELKRQVAAELTDSAYGGSDYQPTAEDYNNLAEELTLKEIRFYPDEMYSLVLEAKKEYPDSLIYCQISTDFDIEDLIVSES</sequence>
<accession>A0A4V2F1Y8</accession>
<keyword evidence="2" id="KW-1185">Reference proteome</keyword>
<evidence type="ECO:0000313" key="1">
    <source>
        <dbReference type="EMBL" id="RZS75426.1"/>
    </source>
</evidence>
<dbReference type="RefSeq" id="WP_130539794.1">
    <property type="nucleotide sequence ID" value="NZ_CP042431.1"/>
</dbReference>
<organism evidence="1 2">
    <name type="scientific">Pseudobacter ginsenosidimutans</name>
    <dbReference type="NCBI Taxonomy" id="661488"/>
    <lineage>
        <taxon>Bacteria</taxon>
        <taxon>Pseudomonadati</taxon>
        <taxon>Bacteroidota</taxon>
        <taxon>Chitinophagia</taxon>
        <taxon>Chitinophagales</taxon>
        <taxon>Chitinophagaceae</taxon>
        <taxon>Pseudobacter</taxon>
    </lineage>
</organism>
<evidence type="ECO:0000313" key="2">
    <source>
        <dbReference type="Proteomes" id="UP000293874"/>
    </source>
</evidence>
<name>A0A4V2F1Y8_9BACT</name>